<reference evidence="3" key="1">
    <citation type="submission" date="2016-10" db="EMBL/GenBank/DDBJ databases">
        <authorList>
            <person name="Varghese N."/>
            <person name="Submissions S."/>
        </authorList>
    </citation>
    <scope>NUCLEOTIDE SEQUENCE [LARGE SCALE GENOMIC DNA]</scope>
    <source>
        <strain evidence="3">DSM 19886</strain>
    </source>
</reference>
<dbReference type="Proteomes" id="UP000199440">
    <property type="component" value="Unassembled WGS sequence"/>
</dbReference>
<sequence>MKNRTITALLIIFTTYCGISQDFQGNATYESKTQVNMDFGNRQMPEDRKKEIMERMKKANERTYELAFNATESIYEEVEKLDQPGNDRGGRGGRFGAMGGAGGDLYKNIKDEKYLVKNDLFGKIFLIEDNLEKLDWKLESDTKQIGNYTAFKATAVKTVKRPNMRAIFRRRGENNKEEEENKEEEFTEKEVSIVAWYTPEIPINQGPSGYWGLPGLILAVSDDVTTIVCSKITMNPKDKIEIKAPSKGKKVTQAEYDEISREKMKEMRENFQNRRGGPGGRGGGRL</sequence>
<feature type="compositionally biased region" description="Gly residues" evidence="1">
    <location>
        <begin position="276"/>
        <end position="286"/>
    </location>
</feature>
<dbReference type="OrthoDB" id="1068986at2"/>
<feature type="region of interest" description="Disordered" evidence="1">
    <location>
        <begin position="267"/>
        <end position="286"/>
    </location>
</feature>
<evidence type="ECO:0000256" key="1">
    <source>
        <dbReference type="SAM" id="MobiDB-lite"/>
    </source>
</evidence>
<dbReference type="Pfam" id="PF09697">
    <property type="entry name" value="Porph_ging"/>
    <property type="match status" value="1"/>
</dbReference>
<evidence type="ECO:0000313" key="2">
    <source>
        <dbReference type="EMBL" id="SDM02256.1"/>
    </source>
</evidence>
<dbReference type="RefSeq" id="WP_089888534.1">
    <property type="nucleotide sequence ID" value="NZ_FNGV01000004.1"/>
</dbReference>
<keyword evidence="3" id="KW-1185">Reference proteome</keyword>
<evidence type="ECO:0000313" key="3">
    <source>
        <dbReference type="Proteomes" id="UP000199440"/>
    </source>
</evidence>
<protein>
    <submittedName>
        <fullName evidence="2">GLPGLI family protein</fullName>
    </submittedName>
</protein>
<proteinExistence type="predicted"/>
<name>A0A1G9PU19_9FLAO</name>
<dbReference type="InterPro" id="IPR005901">
    <property type="entry name" value="GLPGLI"/>
</dbReference>
<accession>A0A1G9PU19</accession>
<dbReference type="NCBIfam" id="TIGR01200">
    <property type="entry name" value="GLPGLI"/>
    <property type="match status" value="1"/>
</dbReference>
<organism evidence="2 3">
    <name type="scientific">Kriegella aquimaris</name>
    <dbReference type="NCBI Taxonomy" id="192904"/>
    <lineage>
        <taxon>Bacteria</taxon>
        <taxon>Pseudomonadati</taxon>
        <taxon>Bacteroidota</taxon>
        <taxon>Flavobacteriia</taxon>
        <taxon>Flavobacteriales</taxon>
        <taxon>Flavobacteriaceae</taxon>
        <taxon>Kriegella</taxon>
    </lineage>
</organism>
<dbReference type="EMBL" id="FNGV01000004">
    <property type="protein sequence ID" value="SDM02256.1"/>
    <property type="molecule type" value="Genomic_DNA"/>
</dbReference>
<dbReference type="STRING" id="192904.SAMN04488514_104155"/>
<gene>
    <name evidence="2" type="ORF">SAMN04488514_104155</name>
</gene>
<dbReference type="AlphaFoldDB" id="A0A1G9PU19"/>